<accession>A0AAE0P2W4</accession>
<dbReference type="PANTHER" id="PTHR23245:SF25">
    <property type="entry name" value="TRNA WYBUTOSINE-SYNTHESIZING PROTEIN 2 HOMOLOG"/>
    <property type="match status" value="1"/>
</dbReference>
<feature type="domain" description="SAM-dependent methyltransferase TRM5/TYW2-type" evidence="4">
    <location>
        <begin position="137"/>
        <end position="478"/>
    </location>
</feature>
<evidence type="ECO:0000256" key="3">
    <source>
        <dbReference type="SAM" id="MobiDB-lite"/>
    </source>
</evidence>
<dbReference type="Gene3D" id="3.40.50.150">
    <property type="entry name" value="Vaccinia Virus protein VP39"/>
    <property type="match status" value="1"/>
</dbReference>
<evidence type="ECO:0000256" key="2">
    <source>
        <dbReference type="PIRNR" id="PIRNR038972"/>
    </source>
</evidence>
<dbReference type="PANTHER" id="PTHR23245">
    <property type="entry name" value="TRNA METHYLTRANSFERASE"/>
    <property type="match status" value="1"/>
</dbReference>
<dbReference type="InterPro" id="IPR029063">
    <property type="entry name" value="SAM-dependent_MTases_sf"/>
</dbReference>
<dbReference type="GO" id="GO:0102522">
    <property type="term" value="F:tRNA 4-demethylwyosine alpha-amino-alpha-carboxypropyltransferase activity"/>
    <property type="evidence" value="ECO:0007669"/>
    <property type="project" value="UniProtKB-EC"/>
</dbReference>
<gene>
    <name evidence="5" type="ORF">B0T20DRAFT_360741</name>
</gene>
<evidence type="ECO:0000256" key="1">
    <source>
        <dbReference type="ARBA" id="ARBA00049400"/>
    </source>
</evidence>
<keyword evidence="5" id="KW-0489">Methyltransferase</keyword>
<evidence type="ECO:0000313" key="6">
    <source>
        <dbReference type="Proteomes" id="UP001281003"/>
    </source>
</evidence>
<dbReference type="GO" id="GO:0031591">
    <property type="term" value="P:wybutosine biosynthetic process"/>
    <property type="evidence" value="ECO:0007669"/>
    <property type="project" value="InterPro"/>
</dbReference>
<dbReference type="EMBL" id="JAUTDP010000011">
    <property type="protein sequence ID" value="KAK3392429.1"/>
    <property type="molecule type" value="Genomic_DNA"/>
</dbReference>
<comment type="caution">
    <text evidence="5">The sequence shown here is derived from an EMBL/GenBank/DDBJ whole genome shotgun (WGS) entry which is preliminary data.</text>
</comment>
<keyword evidence="2" id="KW-0819">tRNA processing</keyword>
<proteinExistence type="inferred from homology"/>
<keyword evidence="2" id="KW-0963">Cytoplasm</keyword>
<comment type="catalytic activity">
    <reaction evidence="1">
        <text>4-demethylwyosine(37) in tRNA(Phe) + S-adenosyl-L-methionine = 4-demethyl-7-[(3S)-3-amino-3-carboxypropyl]wyosine(37) in tRNA(Phe) + S-methyl-5'-thioadenosine + H(+)</text>
        <dbReference type="Rhea" id="RHEA:36355"/>
        <dbReference type="Rhea" id="RHEA-COMP:10164"/>
        <dbReference type="Rhea" id="RHEA-COMP:10378"/>
        <dbReference type="ChEBI" id="CHEBI:15378"/>
        <dbReference type="ChEBI" id="CHEBI:17509"/>
        <dbReference type="ChEBI" id="CHEBI:59789"/>
        <dbReference type="ChEBI" id="CHEBI:64315"/>
        <dbReference type="ChEBI" id="CHEBI:73550"/>
        <dbReference type="EC" id="2.5.1.114"/>
    </reaction>
</comment>
<protein>
    <recommendedName>
        <fullName evidence="2">tRNA wybutosine-synthesizing protein 2</fullName>
        <shortName evidence="2">tRNA-yW-synthesizing protein 2</shortName>
    </recommendedName>
    <alternativeName>
        <fullName evidence="2">tRNA(Phe) (4-demethylwyosine(37)-C(7)) aminocarboxypropyltransferase</fullName>
    </alternativeName>
</protein>
<comment type="subcellular location">
    <subcellularLocation>
        <location evidence="2">Cytoplasm</location>
    </subcellularLocation>
</comment>
<dbReference type="InterPro" id="IPR026274">
    <property type="entry name" value="tRNA_wybutosine_synth_prot_2"/>
</dbReference>
<evidence type="ECO:0000313" key="5">
    <source>
        <dbReference type="EMBL" id="KAK3392429.1"/>
    </source>
</evidence>
<name>A0AAE0P2W4_SORBR</name>
<organism evidence="5 6">
    <name type="scientific">Sordaria brevicollis</name>
    <dbReference type="NCBI Taxonomy" id="83679"/>
    <lineage>
        <taxon>Eukaryota</taxon>
        <taxon>Fungi</taxon>
        <taxon>Dikarya</taxon>
        <taxon>Ascomycota</taxon>
        <taxon>Pezizomycotina</taxon>
        <taxon>Sordariomycetes</taxon>
        <taxon>Sordariomycetidae</taxon>
        <taxon>Sordariales</taxon>
        <taxon>Sordariaceae</taxon>
        <taxon>Sordaria</taxon>
    </lineage>
</organism>
<dbReference type="GO" id="GO:0008757">
    <property type="term" value="F:S-adenosylmethionine-dependent methyltransferase activity"/>
    <property type="evidence" value="ECO:0007669"/>
    <property type="project" value="InterPro"/>
</dbReference>
<reference evidence="5" key="2">
    <citation type="submission" date="2023-07" db="EMBL/GenBank/DDBJ databases">
        <authorList>
            <consortium name="Lawrence Berkeley National Laboratory"/>
            <person name="Haridas S."/>
            <person name="Hensen N."/>
            <person name="Bonometti L."/>
            <person name="Westerberg I."/>
            <person name="Brannstrom I.O."/>
            <person name="Guillou S."/>
            <person name="Cros-Aarteil S."/>
            <person name="Calhoun S."/>
            <person name="Kuo A."/>
            <person name="Mondo S."/>
            <person name="Pangilinan J."/>
            <person name="Riley R."/>
            <person name="LaButti K."/>
            <person name="Andreopoulos B."/>
            <person name="Lipzen A."/>
            <person name="Chen C."/>
            <person name="Yanf M."/>
            <person name="Daum C."/>
            <person name="Ng V."/>
            <person name="Clum A."/>
            <person name="Steindorff A."/>
            <person name="Ohm R."/>
            <person name="Martin F."/>
            <person name="Silar P."/>
            <person name="Natvig D."/>
            <person name="Lalanne C."/>
            <person name="Gautier V."/>
            <person name="Ament-velasquez S.L."/>
            <person name="Kruys A."/>
            <person name="Hutchinson M.I."/>
            <person name="Powell A.J."/>
            <person name="Barry K."/>
            <person name="Miller A.N."/>
            <person name="Grigoriev I.V."/>
            <person name="Debuchy R."/>
            <person name="Gladieux P."/>
            <person name="Thoren M.H."/>
            <person name="Johannesson H."/>
        </authorList>
    </citation>
    <scope>NUCLEOTIDE SEQUENCE</scope>
    <source>
        <strain evidence="5">FGSC 1904</strain>
    </source>
</reference>
<comment type="similarity">
    <text evidence="2">Belongs to the class I-like SAM-binding methyltransferase superfamily. TRM5/TYW2 family.</text>
</comment>
<dbReference type="AlphaFoldDB" id="A0AAE0P2W4"/>
<reference evidence="5" key="1">
    <citation type="journal article" date="2023" name="Mol. Phylogenet. Evol.">
        <title>Genome-scale phylogeny and comparative genomics of the fungal order Sordariales.</title>
        <authorList>
            <person name="Hensen N."/>
            <person name="Bonometti L."/>
            <person name="Westerberg I."/>
            <person name="Brannstrom I.O."/>
            <person name="Guillou S."/>
            <person name="Cros-Aarteil S."/>
            <person name="Calhoun S."/>
            <person name="Haridas S."/>
            <person name="Kuo A."/>
            <person name="Mondo S."/>
            <person name="Pangilinan J."/>
            <person name="Riley R."/>
            <person name="LaButti K."/>
            <person name="Andreopoulos B."/>
            <person name="Lipzen A."/>
            <person name="Chen C."/>
            <person name="Yan M."/>
            <person name="Daum C."/>
            <person name="Ng V."/>
            <person name="Clum A."/>
            <person name="Steindorff A."/>
            <person name="Ohm R.A."/>
            <person name="Martin F."/>
            <person name="Silar P."/>
            <person name="Natvig D.O."/>
            <person name="Lalanne C."/>
            <person name="Gautier V."/>
            <person name="Ament-Velasquez S.L."/>
            <person name="Kruys A."/>
            <person name="Hutchinson M.I."/>
            <person name="Powell A.J."/>
            <person name="Barry K."/>
            <person name="Miller A.N."/>
            <person name="Grigoriev I.V."/>
            <person name="Debuchy R."/>
            <person name="Gladieux P."/>
            <person name="Hiltunen Thoren M."/>
            <person name="Johannesson H."/>
        </authorList>
    </citation>
    <scope>NUCLEOTIDE SEQUENCE</scope>
    <source>
        <strain evidence="5">FGSC 1904</strain>
    </source>
</reference>
<feature type="region of interest" description="Disordered" evidence="3">
    <location>
        <begin position="1"/>
        <end position="24"/>
    </location>
</feature>
<dbReference type="PROSITE" id="PS51684">
    <property type="entry name" value="SAM_MT_TRM5_TYW2"/>
    <property type="match status" value="1"/>
</dbReference>
<dbReference type="GO" id="GO:0030488">
    <property type="term" value="P:tRNA methylation"/>
    <property type="evidence" value="ECO:0007669"/>
    <property type="project" value="TreeGrafter"/>
</dbReference>
<keyword evidence="6" id="KW-1185">Reference proteome</keyword>
<dbReference type="GO" id="GO:0005737">
    <property type="term" value="C:cytoplasm"/>
    <property type="evidence" value="ECO:0007669"/>
    <property type="project" value="UniProtKB-SubCell"/>
</dbReference>
<dbReference type="PIRSF" id="PIRSF038972">
    <property type="entry name" value="Trm12"/>
    <property type="match status" value="1"/>
</dbReference>
<dbReference type="Proteomes" id="UP001281003">
    <property type="component" value="Unassembled WGS sequence"/>
</dbReference>
<feature type="region of interest" description="Disordered" evidence="3">
    <location>
        <begin position="145"/>
        <end position="165"/>
    </location>
</feature>
<evidence type="ECO:0000259" key="4">
    <source>
        <dbReference type="PROSITE" id="PS51684"/>
    </source>
</evidence>
<dbReference type="InterPro" id="IPR030382">
    <property type="entry name" value="MeTrfase_TRM5/TYW2"/>
</dbReference>
<keyword evidence="2" id="KW-0808">Transferase</keyword>
<dbReference type="SUPFAM" id="SSF53335">
    <property type="entry name" value="S-adenosyl-L-methionine-dependent methyltransferases"/>
    <property type="match status" value="1"/>
</dbReference>
<dbReference type="GO" id="GO:0008175">
    <property type="term" value="F:tRNA methyltransferase activity"/>
    <property type="evidence" value="ECO:0007669"/>
    <property type="project" value="TreeGrafter"/>
</dbReference>
<sequence length="492" mass="54147">MTHPRKDTHRSPKPPKKPKQKKQNPITAAIASWLHQDESSHTHFSLTSVFAKTSSTPENLNDEQLTTLLLEKAPKRWVVYEPMVLLPSGSFSSYPWPQLLGSLSHEVVSFLWSRILANIAQDGGVPAGVQLTRLAVNEGIPLHVADAEGSQSAEEKRQQEEEGENLLRSPSGLKMLHGDFGPALPPTALPTAQDFDKAFWVSTKQNGITQIWAPRYTMFSRGNVKEKARLLDFHKASPPATTSATTGAVSTNAAAAAAAATVAGEKSLSKRVRPPTALKRKYALDLYAGIGYFVFSYAKLGMRVLCWEINPWSVEGLRRGAVANKWTVKVFQGEELKKKTTAQMLQEAEGVQIVVFLEGNESAGQRVRELRAEGRELDVLHVNGGFLPTSEKSWRDSWEGAVGKGVGDGWLHLHENVHVKDVESRRAEIQGIMDRWNQELDAQSGGTAETRAVVEHVELVKTFAPDVWHCVFDVYITRCSSTDSSGGGSRPT</sequence>
<keyword evidence="2" id="KW-0949">S-adenosyl-L-methionine</keyword>
<comment type="function">
    <text evidence="2">S-adenosyl-L-methionine-dependent transferase that acts as a component of the wybutosine biosynthesis pathway. Wybutosine is a hyper modified guanosine with a tricyclic base found at the 3'-position adjacent to the anticodon of eukaryotic phenylalanine tRNA. Catalyzes the transfer of the alpha-amino-alpha-carboxypropyl (acp) group from S-adenosyl-L-methionine to the C-7 position of 4-demethylwyosine (imG-14) to produce wybutosine-86.</text>
</comment>
<feature type="compositionally biased region" description="Basic residues" evidence="3">
    <location>
        <begin position="1"/>
        <end position="22"/>
    </location>
</feature>
<comment type="pathway">
    <text evidence="2">tRNA modification; wybutosine-tRNA(Phe) biosynthesis.</text>
</comment>